<dbReference type="Proteomes" id="UP000001064">
    <property type="component" value="Unassembled WGS sequence"/>
</dbReference>
<dbReference type="GO" id="GO:0046933">
    <property type="term" value="F:proton-transporting ATP synthase activity, rotational mechanism"/>
    <property type="evidence" value="ECO:0007669"/>
    <property type="project" value="InterPro"/>
</dbReference>
<evidence type="ECO:0000256" key="4">
    <source>
        <dbReference type="ARBA" id="ARBA00022781"/>
    </source>
</evidence>
<protein>
    <submittedName>
        <fullName evidence="8">Uncharacterized protein</fullName>
    </submittedName>
</protein>
<keyword evidence="9" id="KW-1185">Reference proteome</keyword>
<dbReference type="GO" id="GO:0042776">
    <property type="term" value="P:proton motive force-driven mitochondrial ATP synthesis"/>
    <property type="evidence" value="ECO:0000318"/>
    <property type="project" value="GO_Central"/>
</dbReference>
<dbReference type="RefSeq" id="XP_003288061.1">
    <property type="nucleotide sequence ID" value="XM_003288013.1"/>
</dbReference>
<dbReference type="KEGG" id="dpp:DICPUDRAFT_97908"/>
<dbReference type="GO" id="GO:0016020">
    <property type="term" value="C:membrane"/>
    <property type="evidence" value="ECO:0007669"/>
    <property type="project" value="UniProtKB-SubCell"/>
</dbReference>
<dbReference type="Gene3D" id="1.10.520.20">
    <property type="entry name" value="N-terminal domain of the delta subunit of the F1F0-ATP synthase"/>
    <property type="match status" value="1"/>
</dbReference>
<reference evidence="9" key="1">
    <citation type="journal article" date="2011" name="Genome Biol.">
        <title>Comparative genomics of the social amoebae Dictyostelium discoideum and Dictyostelium purpureum.</title>
        <authorList>
            <consortium name="US DOE Joint Genome Institute (JGI-PGF)"/>
            <person name="Sucgang R."/>
            <person name="Kuo A."/>
            <person name="Tian X."/>
            <person name="Salerno W."/>
            <person name="Parikh A."/>
            <person name="Feasley C.L."/>
            <person name="Dalin E."/>
            <person name="Tu H."/>
            <person name="Huang E."/>
            <person name="Barry K."/>
            <person name="Lindquist E."/>
            <person name="Shapiro H."/>
            <person name="Bruce D."/>
            <person name="Schmutz J."/>
            <person name="Salamov A."/>
            <person name="Fey P."/>
            <person name="Gaudet P."/>
            <person name="Anjard C."/>
            <person name="Babu M.M."/>
            <person name="Basu S."/>
            <person name="Bushmanova Y."/>
            <person name="van der Wel H."/>
            <person name="Katoh-Kurasawa M."/>
            <person name="Dinh C."/>
            <person name="Coutinho P.M."/>
            <person name="Saito T."/>
            <person name="Elias M."/>
            <person name="Schaap P."/>
            <person name="Kay R.R."/>
            <person name="Henrissat B."/>
            <person name="Eichinger L."/>
            <person name="Rivero F."/>
            <person name="Putnam N.H."/>
            <person name="West C.M."/>
            <person name="Loomis W.F."/>
            <person name="Chisholm R.L."/>
            <person name="Shaulsky G."/>
            <person name="Strassmann J.E."/>
            <person name="Queller D.C."/>
            <person name="Kuspa A."/>
            <person name="Grigoriev I.V."/>
        </authorList>
    </citation>
    <scope>NUCLEOTIDE SEQUENCE [LARGE SCALE GENOMIC DNA]</scope>
    <source>
        <strain evidence="9">QSDP1</strain>
    </source>
</reference>
<sequence length="302" mass="33778">MLARIARATLKSNRCFTNTRPGLMAAKKPVSAKEEIEILDPLTPEIKDAIKQSKKQFQSVIKNLTSTEGKPIQITGFKPTIQITTASGKIAHAIFDAAATMRSVGIVAKDFQLVADIIESTPSFKDLLESDISNNEKITMLELLSNATGLSPISSFFVYFMTYEHNFGLILPAIKDFKRLVGSLDTEMSIRLTVAKEQNGEEKASLEKTVKSFFPPETQFKFNYVVDPSIQKGYIIESPFLTHDASFANAVKKVGEEENMIISELIGDIKKGIKSQTLVWETKEFREKYLTFDEKAYNAKLE</sequence>
<comment type="subcellular location">
    <subcellularLocation>
        <location evidence="1">Membrane</location>
    </subcellularLocation>
</comment>
<gene>
    <name evidence="8" type="ORF">DICPUDRAFT_97908</name>
</gene>
<keyword evidence="3" id="KW-0813">Transport</keyword>
<accession>F0ZKW7</accession>
<dbReference type="VEuPathDB" id="AmoebaDB:DICPUDRAFT_97908"/>
<dbReference type="FunCoup" id="F0ZKW7">
    <property type="interactions" value="117"/>
</dbReference>
<keyword evidence="5" id="KW-0406">Ion transport</keyword>
<dbReference type="InParanoid" id="F0ZKW7"/>
<evidence type="ECO:0000313" key="9">
    <source>
        <dbReference type="Proteomes" id="UP000001064"/>
    </source>
</evidence>
<dbReference type="Pfam" id="PF00213">
    <property type="entry name" value="OSCP"/>
    <property type="match status" value="1"/>
</dbReference>
<evidence type="ECO:0000256" key="5">
    <source>
        <dbReference type="ARBA" id="ARBA00023065"/>
    </source>
</evidence>
<keyword evidence="4" id="KW-0375">Hydrogen ion transport</keyword>
<dbReference type="OMA" id="HEYNDKE"/>
<evidence type="ECO:0000256" key="1">
    <source>
        <dbReference type="ARBA" id="ARBA00004370"/>
    </source>
</evidence>
<dbReference type="EMBL" id="GL871060">
    <property type="protein sequence ID" value="EGC35448.1"/>
    <property type="molecule type" value="Genomic_DNA"/>
</dbReference>
<organism evidence="8 9">
    <name type="scientific">Dictyostelium purpureum</name>
    <name type="common">Slime mold</name>
    <dbReference type="NCBI Taxonomy" id="5786"/>
    <lineage>
        <taxon>Eukaryota</taxon>
        <taxon>Amoebozoa</taxon>
        <taxon>Evosea</taxon>
        <taxon>Eumycetozoa</taxon>
        <taxon>Dictyostelia</taxon>
        <taxon>Dictyosteliales</taxon>
        <taxon>Dictyosteliaceae</taxon>
        <taxon>Dictyostelium</taxon>
    </lineage>
</organism>
<evidence type="ECO:0000256" key="3">
    <source>
        <dbReference type="ARBA" id="ARBA00022448"/>
    </source>
</evidence>
<comment type="similarity">
    <text evidence="2">Belongs to the ATPase delta chain family.</text>
</comment>
<dbReference type="PANTHER" id="PTHR11910">
    <property type="entry name" value="ATP SYNTHASE DELTA CHAIN"/>
    <property type="match status" value="1"/>
</dbReference>
<keyword evidence="7" id="KW-0066">ATP synthesis</keyword>
<dbReference type="SUPFAM" id="SSF47928">
    <property type="entry name" value="N-terminal domain of the delta subunit of the F1F0-ATP synthase"/>
    <property type="match status" value="1"/>
</dbReference>
<dbReference type="GeneID" id="10501464"/>
<dbReference type="STRING" id="5786.F0ZKW7"/>
<evidence type="ECO:0000313" key="8">
    <source>
        <dbReference type="EMBL" id="EGC35448.1"/>
    </source>
</evidence>
<dbReference type="GO" id="GO:0005739">
    <property type="term" value="C:mitochondrion"/>
    <property type="evidence" value="ECO:0007669"/>
    <property type="project" value="GOC"/>
</dbReference>
<dbReference type="InterPro" id="IPR000711">
    <property type="entry name" value="ATPase_OSCP/dsu"/>
</dbReference>
<proteinExistence type="inferred from homology"/>
<keyword evidence="6" id="KW-0472">Membrane</keyword>
<dbReference type="InterPro" id="IPR026015">
    <property type="entry name" value="ATP_synth_OSCP/delta_N_sf"/>
</dbReference>
<name>F0ZKW7_DICPU</name>
<evidence type="ECO:0000256" key="6">
    <source>
        <dbReference type="ARBA" id="ARBA00023136"/>
    </source>
</evidence>
<dbReference type="eggNOG" id="ENOG502RBP1">
    <property type="taxonomic scope" value="Eukaryota"/>
</dbReference>
<dbReference type="AlphaFoldDB" id="F0ZKW7"/>
<evidence type="ECO:0000256" key="2">
    <source>
        <dbReference type="ARBA" id="ARBA00007046"/>
    </source>
</evidence>
<evidence type="ECO:0000256" key="7">
    <source>
        <dbReference type="ARBA" id="ARBA00023310"/>
    </source>
</evidence>
<dbReference type="OrthoDB" id="1262810at2759"/>